<organism evidence="1 2">
    <name type="scientific">Psilocybe cyanescens</name>
    <dbReference type="NCBI Taxonomy" id="93625"/>
    <lineage>
        <taxon>Eukaryota</taxon>
        <taxon>Fungi</taxon>
        <taxon>Dikarya</taxon>
        <taxon>Basidiomycota</taxon>
        <taxon>Agaricomycotina</taxon>
        <taxon>Agaricomycetes</taxon>
        <taxon>Agaricomycetidae</taxon>
        <taxon>Agaricales</taxon>
        <taxon>Agaricineae</taxon>
        <taxon>Strophariaceae</taxon>
        <taxon>Psilocybe</taxon>
    </lineage>
</organism>
<reference evidence="1 2" key="1">
    <citation type="journal article" date="2018" name="Evol. Lett.">
        <title>Horizontal gene cluster transfer increased hallucinogenic mushroom diversity.</title>
        <authorList>
            <person name="Reynolds H.T."/>
            <person name="Vijayakumar V."/>
            <person name="Gluck-Thaler E."/>
            <person name="Korotkin H.B."/>
            <person name="Matheny P.B."/>
            <person name="Slot J.C."/>
        </authorList>
    </citation>
    <scope>NUCLEOTIDE SEQUENCE [LARGE SCALE GENOMIC DNA]</scope>
    <source>
        <strain evidence="1 2">2631</strain>
    </source>
</reference>
<dbReference type="InterPro" id="IPR016024">
    <property type="entry name" value="ARM-type_fold"/>
</dbReference>
<gene>
    <name evidence="1" type="ORF">CVT25_008562</name>
</gene>
<protein>
    <submittedName>
        <fullName evidence="1">Uncharacterized protein</fullName>
    </submittedName>
</protein>
<dbReference type="AlphaFoldDB" id="A0A409XRV2"/>
<evidence type="ECO:0000313" key="2">
    <source>
        <dbReference type="Proteomes" id="UP000283269"/>
    </source>
</evidence>
<comment type="caution">
    <text evidence="1">The sequence shown here is derived from an EMBL/GenBank/DDBJ whole genome shotgun (WGS) entry which is preliminary data.</text>
</comment>
<dbReference type="InParanoid" id="A0A409XRV2"/>
<keyword evidence="2" id="KW-1185">Reference proteome</keyword>
<name>A0A409XRV2_PSICY</name>
<dbReference type="InterPro" id="IPR011989">
    <property type="entry name" value="ARM-like"/>
</dbReference>
<proteinExistence type="predicted"/>
<dbReference type="EMBL" id="NHYD01000747">
    <property type="protein sequence ID" value="PPQ93458.1"/>
    <property type="molecule type" value="Genomic_DNA"/>
</dbReference>
<dbReference type="SUPFAM" id="SSF48371">
    <property type="entry name" value="ARM repeat"/>
    <property type="match status" value="2"/>
</dbReference>
<dbReference type="OrthoDB" id="10586507at2759"/>
<accession>A0A409XRV2</accession>
<evidence type="ECO:0000313" key="1">
    <source>
        <dbReference type="EMBL" id="PPQ93458.1"/>
    </source>
</evidence>
<dbReference type="Gene3D" id="1.25.10.10">
    <property type="entry name" value="Leucine-rich Repeat Variant"/>
    <property type="match status" value="2"/>
</dbReference>
<dbReference type="Proteomes" id="UP000283269">
    <property type="component" value="Unassembled WGS sequence"/>
</dbReference>
<sequence>MTKLRRLWMNGILHTIKSLYQLMLVSNPPSDELRTDVLVGLFSLARSYNLDDPVCALAGLPITPRLQDSLYTTDPLPVLTRNITELFSSPKTTENPEIAQAYLTVLLSLVQTTHSSMNWTANSLVPLLEPGGILSHWDTFQGDILELVICIHIHVRVRSGFLLPADFTNRIPDVIANCTKPLHRQLLIEASLILSVMDKGHTLEGLAMNERMHPLLLGPDLGLTLSNMIRNPQKRVQRAVLSSISAIGVHESGCATLIHQDIVGLLLDHIPGSDSQFQCEALLIFRVFLRPDGQSEALDENQDLIYEQVMLEPWIESMFSLFLAAMLKSEQLNVQEAAVTIISSYLRHDYPREQFLRLDHTSALLSMLNTEESSVQIAAMKVLSEILAFEDGRSALDLHEFSRVVGEAMAQSTSQTGIHRNLLNFVHTCLAFEVSHIAFLLLSFRPVDTIWLLDDGSLNFSSEIVNDIKKPLISTDIIHTIIHLMERAEPSLQIRSMDLLQNCLHYSDGIWYGSAHIFWEVSDIWPQDHIRPAIIQSPGIVDSLLTIIWRDWTELSEPSLKLLTLCMKHTLNTDFKGAHPITILPDWTPTMLTQILCTSNNHGIVAALSLDGTIMKFLSTEILMKVIDIFCSTNELLVQEKATDVLYRIINHDQLRQIIVMENFVKSILHASINSDITFQSAALDLLYMLLKYEYMELLLANLETCDYITQTLILNIVLQIAETEDGRNTIIAVNVLDKVIDLGTSPDTHVSATVMRVIELLFAYNDLRQEINTTIFMQLVTYILHTSNPQLHAAVCRTFTSFMKYRDVHHKVIHPEVIKPFYQSLYQNTNPLTLQFNLRSSQRYYFSRILQIMQDADSDTLNILIQELFPPVTPFENQIAFEHASLEFPDDIDPHRSGHSVIDDADSIILQVDAEEYYNVP</sequence>